<organism evidence="2 3">
    <name type="scientific">Fusarium albosuccineum</name>
    <dbReference type="NCBI Taxonomy" id="1237068"/>
    <lineage>
        <taxon>Eukaryota</taxon>
        <taxon>Fungi</taxon>
        <taxon>Dikarya</taxon>
        <taxon>Ascomycota</taxon>
        <taxon>Pezizomycotina</taxon>
        <taxon>Sordariomycetes</taxon>
        <taxon>Hypocreomycetidae</taxon>
        <taxon>Hypocreales</taxon>
        <taxon>Nectriaceae</taxon>
        <taxon>Fusarium</taxon>
        <taxon>Fusarium decemcellulare species complex</taxon>
    </lineage>
</organism>
<keyword evidence="1" id="KW-1133">Transmembrane helix</keyword>
<dbReference type="OrthoDB" id="3707757at2759"/>
<evidence type="ECO:0000313" key="3">
    <source>
        <dbReference type="Proteomes" id="UP000554235"/>
    </source>
</evidence>
<sequence>MVDWETDSFMFEWDKTYVATNLKPGAKSYDRDLFLQLDQELAGVDEAMQNCSFAIIAAVSFALGRADVVGRLFDDLTKDSQPEESQKVFLQFREAVITVLPYLGLPICIPACYGLIGVVKRRGPQYAAPTRLRNPAIEAQDAIRGTELRKRIYTGVGNGEIFGLMDQYFADFTFFSSVVTWGWLIAPVSDQVFGLQSTHLITASAIMALGAARQTRSHPKATIGIGNSPYLVKVVVGVVGRLAEWADRLVPSFDIDALANEMEAALKQKKEAVTALLNTLLGSHCMLGSRRMR</sequence>
<keyword evidence="3" id="KW-1185">Reference proteome</keyword>
<dbReference type="EMBL" id="JAADYS010001472">
    <property type="protein sequence ID" value="KAF4462818.1"/>
    <property type="molecule type" value="Genomic_DNA"/>
</dbReference>
<dbReference type="Proteomes" id="UP000554235">
    <property type="component" value="Unassembled WGS sequence"/>
</dbReference>
<keyword evidence="1" id="KW-0472">Membrane</keyword>
<feature type="transmembrane region" description="Helical" evidence="1">
    <location>
        <begin position="95"/>
        <end position="116"/>
    </location>
</feature>
<dbReference type="AlphaFoldDB" id="A0A8H4L742"/>
<protein>
    <submittedName>
        <fullName evidence="2">Uncharacterized protein</fullName>
    </submittedName>
</protein>
<dbReference type="Gene3D" id="1.20.1290.10">
    <property type="entry name" value="AhpD-like"/>
    <property type="match status" value="1"/>
</dbReference>
<name>A0A8H4L742_9HYPO</name>
<reference evidence="2 3" key="1">
    <citation type="submission" date="2020-01" db="EMBL/GenBank/DDBJ databases">
        <title>Identification and distribution of gene clusters putatively required for synthesis of sphingolipid metabolism inhibitors in phylogenetically diverse species of the filamentous fungus Fusarium.</title>
        <authorList>
            <person name="Kim H.-S."/>
            <person name="Busman M."/>
            <person name="Brown D.W."/>
            <person name="Divon H."/>
            <person name="Uhlig S."/>
            <person name="Proctor R.H."/>
        </authorList>
    </citation>
    <scope>NUCLEOTIDE SEQUENCE [LARGE SCALE GENOMIC DNA]</scope>
    <source>
        <strain evidence="2 3">NRRL 20459</strain>
    </source>
</reference>
<proteinExistence type="predicted"/>
<dbReference type="InterPro" id="IPR052999">
    <property type="entry name" value="PTS1_Protein"/>
</dbReference>
<dbReference type="SUPFAM" id="SSF69118">
    <property type="entry name" value="AhpD-like"/>
    <property type="match status" value="1"/>
</dbReference>
<accession>A0A8H4L742</accession>
<evidence type="ECO:0000313" key="2">
    <source>
        <dbReference type="EMBL" id="KAF4462818.1"/>
    </source>
</evidence>
<keyword evidence="1" id="KW-0812">Transmembrane</keyword>
<evidence type="ECO:0000256" key="1">
    <source>
        <dbReference type="SAM" id="Phobius"/>
    </source>
</evidence>
<dbReference type="PANTHER" id="PTHR28180">
    <property type="entry name" value="CONSERVED MITOCHONDRIAL PROTEIN-RELATED"/>
    <property type="match status" value="1"/>
</dbReference>
<comment type="caution">
    <text evidence="2">The sequence shown here is derived from an EMBL/GenBank/DDBJ whole genome shotgun (WGS) entry which is preliminary data.</text>
</comment>
<dbReference type="InterPro" id="IPR029032">
    <property type="entry name" value="AhpD-like"/>
</dbReference>
<gene>
    <name evidence="2" type="ORF">FALBO_10360</name>
</gene>